<dbReference type="InterPro" id="IPR012795">
    <property type="entry name" value="tRNA_Ile_lys_synt_N"/>
</dbReference>
<name>A0A916U4Z5_9SPHI</name>
<dbReference type="Pfam" id="PF11734">
    <property type="entry name" value="TilS_C"/>
    <property type="match status" value="1"/>
</dbReference>
<dbReference type="NCBIfam" id="TIGR02432">
    <property type="entry name" value="lysidine_TilS_N"/>
    <property type="match status" value="1"/>
</dbReference>
<keyword evidence="4 8" id="KW-0819">tRNA processing</keyword>
<dbReference type="Pfam" id="PF01171">
    <property type="entry name" value="ATP_bind_3"/>
    <property type="match status" value="1"/>
</dbReference>
<dbReference type="InterPro" id="IPR014729">
    <property type="entry name" value="Rossmann-like_a/b/a_fold"/>
</dbReference>
<dbReference type="NCBIfam" id="TIGR02433">
    <property type="entry name" value="lysidine_TilS_C"/>
    <property type="match status" value="1"/>
</dbReference>
<proteinExistence type="inferred from homology"/>
<evidence type="ECO:0000256" key="4">
    <source>
        <dbReference type="ARBA" id="ARBA00022694"/>
    </source>
</evidence>
<evidence type="ECO:0000259" key="9">
    <source>
        <dbReference type="SMART" id="SM00977"/>
    </source>
</evidence>
<evidence type="ECO:0000313" key="11">
    <source>
        <dbReference type="Proteomes" id="UP000651668"/>
    </source>
</evidence>
<evidence type="ECO:0000256" key="1">
    <source>
        <dbReference type="ARBA" id="ARBA00004496"/>
    </source>
</evidence>
<evidence type="ECO:0000256" key="3">
    <source>
        <dbReference type="ARBA" id="ARBA00022598"/>
    </source>
</evidence>
<dbReference type="EMBL" id="BMIL01000004">
    <property type="protein sequence ID" value="GGC60908.1"/>
    <property type="molecule type" value="Genomic_DNA"/>
</dbReference>
<keyword evidence="3 8" id="KW-0436">Ligase</keyword>
<evidence type="ECO:0000256" key="8">
    <source>
        <dbReference type="HAMAP-Rule" id="MF_01161"/>
    </source>
</evidence>
<evidence type="ECO:0000256" key="7">
    <source>
        <dbReference type="ARBA" id="ARBA00048539"/>
    </source>
</evidence>
<evidence type="ECO:0000256" key="2">
    <source>
        <dbReference type="ARBA" id="ARBA00022490"/>
    </source>
</evidence>
<reference evidence="10" key="2">
    <citation type="submission" date="2020-09" db="EMBL/GenBank/DDBJ databases">
        <authorList>
            <person name="Sun Q."/>
            <person name="Zhou Y."/>
        </authorList>
    </citation>
    <scope>NUCLEOTIDE SEQUENCE</scope>
    <source>
        <strain evidence="10">CGMCC 1.15343</strain>
    </source>
</reference>
<dbReference type="PANTHER" id="PTHR43033">
    <property type="entry name" value="TRNA(ILE)-LYSIDINE SYNTHASE-RELATED"/>
    <property type="match status" value="1"/>
</dbReference>
<dbReference type="PANTHER" id="PTHR43033:SF1">
    <property type="entry name" value="TRNA(ILE)-LYSIDINE SYNTHASE-RELATED"/>
    <property type="match status" value="1"/>
</dbReference>
<accession>A0A916U4Z5</accession>
<dbReference type="InterPro" id="IPR012094">
    <property type="entry name" value="tRNA_Ile_lys_synt"/>
</dbReference>
<comment type="catalytic activity">
    <reaction evidence="7 8">
        <text>cytidine(34) in tRNA(Ile2) + L-lysine + ATP = lysidine(34) in tRNA(Ile2) + AMP + diphosphate + H(+)</text>
        <dbReference type="Rhea" id="RHEA:43744"/>
        <dbReference type="Rhea" id="RHEA-COMP:10625"/>
        <dbReference type="Rhea" id="RHEA-COMP:10670"/>
        <dbReference type="ChEBI" id="CHEBI:15378"/>
        <dbReference type="ChEBI" id="CHEBI:30616"/>
        <dbReference type="ChEBI" id="CHEBI:32551"/>
        <dbReference type="ChEBI" id="CHEBI:33019"/>
        <dbReference type="ChEBI" id="CHEBI:82748"/>
        <dbReference type="ChEBI" id="CHEBI:83665"/>
        <dbReference type="ChEBI" id="CHEBI:456215"/>
        <dbReference type="EC" id="6.3.4.19"/>
    </reaction>
</comment>
<comment type="caution">
    <text evidence="8">Lacks conserved residue(s) required for the propagation of feature annotation.</text>
</comment>
<comment type="function">
    <text evidence="8">Ligates lysine onto the cytidine present at position 34 of the AUA codon-specific tRNA(Ile) that contains the anticodon CAU, in an ATP-dependent manner. Cytidine is converted to lysidine, thus changing the amino acid specificity of the tRNA from methionine to isoleucine.</text>
</comment>
<evidence type="ECO:0000256" key="6">
    <source>
        <dbReference type="ARBA" id="ARBA00022840"/>
    </source>
</evidence>
<dbReference type="SUPFAM" id="SSF52402">
    <property type="entry name" value="Adenine nucleotide alpha hydrolases-like"/>
    <property type="match status" value="1"/>
</dbReference>
<dbReference type="GO" id="GO:0005737">
    <property type="term" value="C:cytoplasm"/>
    <property type="evidence" value="ECO:0007669"/>
    <property type="project" value="UniProtKB-SubCell"/>
</dbReference>
<dbReference type="Gene3D" id="3.40.50.620">
    <property type="entry name" value="HUPs"/>
    <property type="match status" value="1"/>
</dbReference>
<comment type="caution">
    <text evidence="10">The sequence shown here is derived from an EMBL/GenBank/DDBJ whole genome shotgun (WGS) entry which is preliminary data.</text>
</comment>
<reference evidence="10" key="1">
    <citation type="journal article" date="2014" name="Int. J. Syst. Evol. Microbiol.">
        <title>Complete genome sequence of Corynebacterium casei LMG S-19264T (=DSM 44701T), isolated from a smear-ripened cheese.</title>
        <authorList>
            <consortium name="US DOE Joint Genome Institute (JGI-PGF)"/>
            <person name="Walter F."/>
            <person name="Albersmeier A."/>
            <person name="Kalinowski J."/>
            <person name="Ruckert C."/>
        </authorList>
    </citation>
    <scope>NUCLEOTIDE SEQUENCE</scope>
    <source>
        <strain evidence="10">CGMCC 1.15343</strain>
    </source>
</reference>
<keyword evidence="11" id="KW-1185">Reference proteome</keyword>
<dbReference type="GO" id="GO:0032267">
    <property type="term" value="F:tRNA(Ile)-lysidine synthase activity"/>
    <property type="evidence" value="ECO:0007669"/>
    <property type="project" value="UniProtKB-EC"/>
</dbReference>
<keyword evidence="2 8" id="KW-0963">Cytoplasm</keyword>
<dbReference type="CDD" id="cd01992">
    <property type="entry name" value="TilS_N"/>
    <property type="match status" value="1"/>
</dbReference>
<comment type="subcellular location">
    <subcellularLocation>
        <location evidence="1 8">Cytoplasm</location>
    </subcellularLocation>
</comment>
<evidence type="ECO:0000313" key="10">
    <source>
        <dbReference type="EMBL" id="GGC60908.1"/>
    </source>
</evidence>
<dbReference type="AlphaFoldDB" id="A0A916U4Z5"/>
<gene>
    <name evidence="8 10" type="primary">tilS</name>
    <name evidence="10" type="ORF">GCM10011387_13150</name>
</gene>
<protein>
    <recommendedName>
        <fullName evidence="8">tRNA(Ile)-lysidine synthase</fullName>
        <ecNumber evidence="8">6.3.4.19</ecNumber>
    </recommendedName>
    <alternativeName>
        <fullName evidence="8">tRNA(Ile)-2-lysyl-cytidine synthase</fullName>
    </alternativeName>
    <alternativeName>
        <fullName evidence="8">tRNA(Ile)-lysidine synthetase</fullName>
    </alternativeName>
</protein>
<organism evidence="10 11">
    <name type="scientific">Pedobacter quisquiliarum</name>
    <dbReference type="NCBI Taxonomy" id="1834438"/>
    <lineage>
        <taxon>Bacteria</taxon>
        <taxon>Pseudomonadati</taxon>
        <taxon>Bacteroidota</taxon>
        <taxon>Sphingobacteriia</taxon>
        <taxon>Sphingobacteriales</taxon>
        <taxon>Sphingobacteriaceae</taxon>
        <taxon>Pedobacter</taxon>
    </lineage>
</organism>
<dbReference type="SMART" id="SM00977">
    <property type="entry name" value="TilS_C"/>
    <property type="match status" value="1"/>
</dbReference>
<dbReference type="GO" id="GO:0005524">
    <property type="term" value="F:ATP binding"/>
    <property type="evidence" value="ECO:0007669"/>
    <property type="project" value="UniProtKB-KW"/>
</dbReference>
<keyword evidence="6" id="KW-0067">ATP-binding</keyword>
<dbReference type="EC" id="6.3.4.19" evidence="8"/>
<evidence type="ECO:0000256" key="5">
    <source>
        <dbReference type="ARBA" id="ARBA00022741"/>
    </source>
</evidence>
<feature type="domain" description="Lysidine-tRNA(Ile) synthetase C-terminal" evidence="9">
    <location>
        <begin position="330"/>
        <end position="404"/>
    </location>
</feature>
<dbReference type="HAMAP" id="MF_01161">
    <property type="entry name" value="tRNA_Ile_lys_synt"/>
    <property type="match status" value="1"/>
</dbReference>
<keyword evidence="5" id="KW-0547">Nucleotide-binding</keyword>
<dbReference type="SUPFAM" id="SSF56037">
    <property type="entry name" value="PheT/TilS domain"/>
    <property type="match status" value="1"/>
</dbReference>
<comment type="similarity">
    <text evidence="8">Belongs to the tRNA(Ile)-lysidine synthase family.</text>
</comment>
<sequence>MVHLFKQAGFDFGIAHCNFQLRADESQRDEAFVKLLAATLEVPFHVTHFDTKAYAKAHRSSTQMAARDLRYQWFEQIREQEGYAAIALAHHQNDAIETMLINLTRGTGISGLHGIAPKRGQLIRPLLFLNREDIEALIQREQINYVEDSSNGTDHYARNKIRLHVIPQLKAINPSLERTFAQNIQRFQEAEAIIQQTVADLRNRILKESPAGQTLQIEAIRALNPQSLLCYELLKPFNFTESLVGEILNAQERQSGTSFYSTTHRVTIDRQQLIITPIAAAAANNNCLIHPADAQLELPHHILSIRYEQGNTFFKDGKAYVDYDLLIFPLVVRTREAGDVFVPLGMKTHKKLSNFLVDEKVPLPEKDKIPLILNGNGDIIWVGGMRQDNRYKVQATTKKVAIFELKLKQ</sequence>
<dbReference type="InterPro" id="IPR012796">
    <property type="entry name" value="Lysidine-tRNA-synth_C"/>
</dbReference>
<dbReference type="Proteomes" id="UP000651668">
    <property type="component" value="Unassembled WGS sequence"/>
</dbReference>
<dbReference type="GO" id="GO:0006400">
    <property type="term" value="P:tRNA modification"/>
    <property type="evidence" value="ECO:0007669"/>
    <property type="project" value="UniProtKB-UniRule"/>
</dbReference>
<dbReference type="InterPro" id="IPR011063">
    <property type="entry name" value="TilS/TtcA_N"/>
</dbReference>